<organism evidence="2 3">
    <name type="scientific">Roseomonas alba</name>
    <dbReference type="NCBI Taxonomy" id="2846776"/>
    <lineage>
        <taxon>Bacteria</taxon>
        <taxon>Pseudomonadati</taxon>
        <taxon>Pseudomonadota</taxon>
        <taxon>Alphaproteobacteria</taxon>
        <taxon>Acetobacterales</taxon>
        <taxon>Roseomonadaceae</taxon>
        <taxon>Roseomonas</taxon>
    </lineage>
</organism>
<proteinExistence type="predicted"/>
<evidence type="ECO:0000259" key="1">
    <source>
        <dbReference type="Pfam" id="PF02538"/>
    </source>
</evidence>
<feature type="domain" description="Hydantoinase B/oxoprolinase" evidence="1">
    <location>
        <begin position="4"/>
        <end position="525"/>
    </location>
</feature>
<keyword evidence="3" id="KW-1185">Reference proteome</keyword>
<dbReference type="EMBL" id="JAHYBZ010000013">
    <property type="protein sequence ID" value="MBW6401671.1"/>
    <property type="molecule type" value="Genomic_DNA"/>
</dbReference>
<dbReference type="InterPro" id="IPR003692">
    <property type="entry name" value="Hydantoinase_B"/>
</dbReference>
<dbReference type="RefSeq" id="WP_219766547.1">
    <property type="nucleotide sequence ID" value="NZ_JAHYBZ010000013.1"/>
</dbReference>
<reference evidence="2 3" key="1">
    <citation type="submission" date="2021-07" db="EMBL/GenBank/DDBJ databases">
        <authorList>
            <person name="So Y."/>
        </authorList>
    </citation>
    <scope>NUCLEOTIDE SEQUENCE [LARGE SCALE GENOMIC DNA]</scope>
    <source>
        <strain evidence="2 3">HJA6</strain>
    </source>
</reference>
<evidence type="ECO:0000313" key="2">
    <source>
        <dbReference type="EMBL" id="MBW6401671.1"/>
    </source>
</evidence>
<dbReference type="Proteomes" id="UP001196565">
    <property type="component" value="Unassembled WGS sequence"/>
</dbReference>
<dbReference type="PANTHER" id="PTHR11365:SF23">
    <property type="entry name" value="HYPOTHETICAL 5-OXOPROLINASE (EUROFUNG)-RELATED"/>
    <property type="match status" value="1"/>
</dbReference>
<dbReference type="InterPro" id="IPR045079">
    <property type="entry name" value="Oxoprolinase-like"/>
</dbReference>
<gene>
    <name evidence="2" type="ORF">KPL78_27715</name>
</gene>
<dbReference type="PANTHER" id="PTHR11365">
    <property type="entry name" value="5-OXOPROLINASE RELATED"/>
    <property type="match status" value="1"/>
</dbReference>
<accession>A0ABS7AH94</accession>
<protein>
    <submittedName>
        <fullName evidence="2">Hydantoinase B/oxoprolinase family protein</fullName>
    </submittedName>
</protein>
<evidence type="ECO:0000313" key="3">
    <source>
        <dbReference type="Proteomes" id="UP001196565"/>
    </source>
</evidence>
<comment type="caution">
    <text evidence="2">The sequence shown here is derived from an EMBL/GenBank/DDBJ whole genome shotgun (WGS) entry which is preliminary data.</text>
</comment>
<dbReference type="Pfam" id="PF02538">
    <property type="entry name" value="Hydantoinase_B"/>
    <property type="match status" value="1"/>
</dbReference>
<name>A0ABS7AH94_9PROT</name>
<sequence>MTLNPVDQAVISQALLSAAREMGIKLYRSAYSPIVRDGKDASTGILDAEGNAVAQSDELIPMLVGSLSITFRSCAALYPVHTLKEGDFYICNHPYHGAHHLQDILIFVPIFHDGAIVGFSAAVAHHLDVGGGAPGLNSSATDFYQEGLVIPPSKYNLTTDWNDEGPLRRFIGANIRVPEQTLGDIDSQFAACAVGAARVTEMCDKYSASTVREAMAEMIAYTERRVRAAIAAIPDGTYTAEDAVDDDGLTDKPLPVRVTLTVKGDDLHVDFAGTAPQVKTHMNAPFASTVSAVLACVKAVLTGGDVPFNEGASRAVTISAPKGSLLNPNPPAPVRARMEASFRAYDVVLKALGQANPDHAVAPGYDCTTGFCLSHLKDGRYRVFIELRDGGYGASPRNDGCDAVAGPLSNCTNTPVEQIDADYDFFRIEAYALRPGSGGAGQHRGGLGSVRAYRILEEGVRLAIYADRFRIPAPGMAGGGPGAVGSCIIHRGNETIAVRSKDDVALRKGDLILLSSGGGGGYGDPALRDAADAARDRQLGLLAAD</sequence>